<evidence type="ECO:0000313" key="2">
    <source>
        <dbReference type="Proteomes" id="UP001432027"/>
    </source>
</evidence>
<proteinExistence type="predicted"/>
<gene>
    <name evidence="1" type="ORF">PENTCL1PPCAC_2289</name>
</gene>
<accession>A0AAV5SFC1</accession>
<sequence length="117" mass="13320">MLDLAYLFLMEKKRDQGEKLIRNPTLKLSEQKLIFYVTNAIKEDRVDVIHTLFSILVSCPLSEEKLSNGSLNYVASSSLKGYVKNKDMESAKKLIVEIEGSTLLIESPLQLMIDRVK</sequence>
<name>A0AAV5SFC1_9BILA</name>
<dbReference type="Proteomes" id="UP001432027">
    <property type="component" value="Unassembled WGS sequence"/>
</dbReference>
<evidence type="ECO:0000313" key="1">
    <source>
        <dbReference type="EMBL" id="GMS80114.1"/>
    </source>
</evidence>
<dbReference type="EMBL" id="BTSX01000001">
    <property type="protein sequence ID" value="GMS80114.1"/>
    <property type="molecule type" value="Genomic_DNA"/>
</dbReference>
<protein>
    <submittedName>
        <fullName evidence="1">Uncharacterized protein</fullName>
    </submittedName>
</protein>
<dbReference type="AlphaFoldDB" id="A0AAV5SFC1"/>
<organism evidence="1 2">
    <name type="scientific">Pristionchus entomophagus</name>
    <dbReference type="NCBI Taxonomy" id="358040"/>
    <lineage>
        <taxon>Eukaryota</taxon>
        <taxon>Metazoa</taxon>
        <taxon>Ecdysozoa</taxon>
        <taxon>Nematoda</taxon>
        <taxon>Chromadorea</taxon>
        <taxon>Rhabditida</taxon>
        <taxon>Rhabditina</taxon>
        <taxon>Diplogasteromorpha</taxon>
        <taxon>Diplogasteroidea</taxon>
        <taxon>Neodiplogasteridae</taxon>
        <taxon>Pristionchus</taxon>
    </lineage>
</organism>
<comment type="caution">
    <text evidence="1">The sequence shown here is derived from an EMBL/GenBank/DDBJ whole genome shotgun (WGS) entry which is preliminary data.</text>
</comment>
<keyword evidence="2" id="KW-1185">Reference proteome</keyword>
<reference evidence="1" key="1">
    <citation type="submission" date="2023-10" db="EMBL/GenBank/DDBJ databases">
        <title>Genome assembly of Pristionchus species.</title>
        <authorList>
            <person name="Yoshida K."/>
            <person name="Sommer R.J."/>
        </authorList>
    </citation>
    <scope>NUCLEOTIDE SEQUENCE</scope>
    <source>
        <strain evidence="1">RS0144</strain>
    </source>
</reference>
<feature type="non-terminal residue" evidence="1">
    <location>
        <position position="117"/>
    </location>
</feature>